<sequence>MKRIKIVISGVIVLTIMIPSLSFVVADDSVEVNTKNKRLEKEVRLENRGERIEWIKKELASTTASTSEKKIEKLNNKLEKQREKMGEARERLLDKELQVTDVLGKIADKIEDRINISENRGLDMTAAKTKLAEASVKIEEITIEGQTLADLIKTEITETNKDTLFASVKTSQNKIRTLAKATHALLVDTVKEITKVLPKKNSATSTPNI</sequence>
<evidence type="ECO:0000313" key="3">
    <source>
        <dbReference type="Proteomes" id="UP000176965"/>
    </source>
</evidence>
<organism evidence="2 3">
    <name type="scientific">Candidatus Taylorbacteria bacterium RIFOXYD2_FULL_36_9</name>
    <dbReference type="NCBI Taxonomy" id="1802338"/>
    <lineage>
        <taxon>Bacteria</taxon>
        <taxon>Candidatus Tayloriibacteriota</taxon>
    </lineage>
</organism>
<name>A0A1G2PIK7_9BACT</name>
<evidence type="ECO:0000256" key="1">
    <source>
        <dbReference type="SAM" id="Coils"/>
    </source>
</evidence>
<dbReference type="EMBL" id="MHSQ01000011">
    <property type="protein sequence ID" value="OHA47461.1"/>
    <property type="molecule type" value="Genomic_DNA"/>
</dbReference>
<proteinExistence type="predicted"/>
<accession>A0A1G2PIK7</accession>
<reference evidence="2 3" key="1">
    <citation type="journal article" date="2016" name="Nat. Commun.">
        <title>Thousands of microbial genomes shed light on interconnected biogeochemical processes in an aquifer system.</title>
        <authorList>
            <person name="Anantharaman K."/>
            <person name="Brown C.T."/>
            <person name="Hug L.A."/>
            <person name="Sharon I."/>
            <person name="Castelle C.J."/>
            <person name="Probst A.J."/>
            <person name="Thomas B.C."/>
            <person name="Singh A."/>
            <person name="Wilkins M.J."/>
            <person name="Karaoz U."/>
            <person name="Brodie E.L."/>
            <person name="Williams K.H."/>
            <person name="Hubbard S.S."/>
            <person name="Banfield J.F."/>
        </authorList>
    </citation>
    <scope>NUCLEOTIDE SEQUENCE [LARGE SCALE GENOMIC DNA]</scope>
</reference>
<evidence type="ECO:0000313" key="2">
    <source>
        <dbReference type="EMBL" id="OHA47461.1"/>
    </source>
</evidence>
<gene>
    <name evidence="2" type="ORF">A2541_02380</name>
</gene>
<keyword evidence="1" id="KW-0175">Coiled coil</keyword>
<dbReference type="STRING" id="1802338.A2541_02380"/>
<dbReference type="Proteomes" id="UP000176965">
    <property type="component" value="Unassembled WGS sequence"/>
</dbReference>
<protein>
    <submittedName>
        <fullName evidence="2">Uncharacterized protein</fullName>
    </submittedName>
</protein>
<comment type="caution">
    <text evidence="2">The sequence shown here is derived from an EMBL/GenBank/DDBJ whole genome shotgun (WGS) entry which is preliminary data.</text>
</comment>
<dbReference type="AlphaFoldDB" id="A0A1G2PIK7"/>
<feature type="coiled-coil region" evidence="1">
    <location>
        <begin position="64"/>
        <end position="98"/>
    </location>
</feature>